<evidence type="ECO:0008006" key="6">
    <source>
        <dbReference type="Google" id="ProtNLM"/>
    </source>
</evidence>
<feature type="region of interest" description="Disordered" evidence="3">
    <location>
        <begin position="1"/>
        <end position="34"/>
    </location>
</feature>
<keyword evidence="2" id="KW-0408">Iron</keyword>
<dbReference type="EMBL" id="BAAAID010000029">
    <property type="protein sequence ID" value="GAA0935977.1"/>
    <property type="molecule type" value="Genomic_DNA"/>
</dbReference>
<dbReference type="PANTHER" id="PTHR46696">
    <property type="entry name" value="P450, PUTATIVE (EUROFUNG)-RELATED"/>
    <property type="match status" value="1"/>
</dbReference>
<dbReference type="PANTHER" id="PTHR46696:SF4">
    <property type="entry name" value="BIOTIN BIOSYNTHESIS CYTOCHROME P450"/>
    <property type="match status" value="1"/>
</dbReference>
<dbReference type="InterPro" id="IPR001128">
    <property type="entry name" value="Cyt_P450"/>
</dbReference>
<comment type="caution">
    <text evidence="4">The sequence shown here is derived from an EMBL/GenBank/DDBJ whole genome shotgun (WGS) entry which is preliminary data.</text>
</comment>
<keyword evidence="2" id="KW-0503">Monooxygenase</keyword>
<gene>
    <name evidence="4" type="ORF">GCM10009575_046760</name>
</gene>
<keyword evidence="2" id="KW-0349">Heme</keyword>
<reference evidence="4 5" key="1">
    <citation type="journal article" date="2019" name="Int. J. Syst. Evol. Microbiol.">
        <title>The Global Catalogue of Microorganisms (GCM) 10K type strain sequencing project: providing services to taxonomists for standard genome sequencing and annotation.</title>
        <authorList>
            <consortium name="The Broad Institute Genomics Platform"/>
            <consortium name="The Broad Institute Genome Sequencing Center for Infectious Disease"/>
            <person name="Wu L."/>
            <person name="Ma J."/>
        </authorList>
    </citation>
    <scope>NUCLEOTIDE SEQUENCE [LARGE SCALE GENOMIC DNA]</scope>
    <source>
        <strain evidence="4 5">JCM 11444</strain>
    </source>
</reference>
<proteinExistence type="inferred from homology"/>
<protein>
    <recommendedName>
        <fullName evidence="6">Cytochrome P450</fullName>
    </recommendedName>
</protein>
<dbReference type="InterPro" id="IPR036396">
    <property type="entry name" value="Cyt_P450_sf"/>
</dbReference>
<keyword evidence="5" id="KW-1185">Reference proteome</keyword>
<evidence type="ECO:0000256" key="1">
    <source>
        <dbReference type="ARBA" id="ARBA00010617"/>
    </source>
</evidence>
<evidence type="ECO:0000313" key="4">
    <source>
        <dbReference type="EMBL" id="GAA0935977.1"/>
    </source>
</evidence>
<keyword evidence="2" id="KW-0479">Metal-binding</keyword>
<feature type="compositionally biased region" description="Pro residues" evidence="3">
    <location>
        <begin position="9"/>
        <end position="27"/>
    </location>
</feature>
<keyword evidence="2" id="KW-0560">Oxidoreductase</keyword>
<sequence length="93" mass="9849">MARPGLGEPGPPSLPPAGPLPPRPPGQPALGFGSGIHNCIGSPLARLEAQAALTELVRRLDNPRLVEDPPPYRRNAVLRGPRHLAVAYDGLKR</sequence>
<dbReference type="PROSITE" id="PS00086">
    <property type="entry name" value="CYTOCHROME_P450"/>
    <property type="match status" value="1"/>
</dbReference>
<dbReference type="Proteomes" id="UP001500418">
    <property type="component" value="Unassembled WGS sequence"/>
</dbReference>
<name>A0ABN1Q0E2_9ACTN</name>
<dbReference type="Pfam" id="PF00067">
    <property type="entry name" value="p450"/>
    <property type="match status" value="1"/>
</dbReference>
<dbReference type="Gene3D" id="1.10.630.10">
    <property type="entry name" value="Cytochrome P450"/>
    <property type="match status" value="1"/>
</dbReference>
<dbReference type="InterPro" id="IPR017972">
    <property type="entry name" value="Cyt_P450_CS"/>
</dbReference>
<evidence type="ECO:0000313" key="5">
    <source>
        <dbReference type="Proteomes" id="UP001500418"/>
    </source>
</evidence>
<evidence type="ECO:0000256" key="3">
    <source>
        <dbReference type="SAM" id="MobiDB-lite"/>
    </source>
</evidence>
<evidence type="ECO:0000256" key="2">
    <source>
        <dbReference type="RuleBase" id="RU000461"/>
    </source>
</evidence>
<dbReference type="SUPFAM" id="SSF48264">
    <property type="entry name" value="Cytochrome P450"/>
    <property type="match status" value="1"/>
</dbReference>
<comment type="similarity">
    <text evidence="1 2">Belongs to the cytochrome P450 family.</text>
</comment>
<accession>A0ABN1Q0E2</accession>
<organism evidence="4 5">
    <name type="scientific">Streptomyces rhizosphaericus</name>
    <dbReference type="NCBI Taxonomy" id="114699"/>
    <lineage>
        <taxon>Bacteria</taxon>
        <taxon>Bacillati</taxon>
        <taxon>Actinomycetota</taxon>
        <taxon>Actinomycetes</taxon>
        <taxon>Kitasatosporales</taxon>
        <taxon>Streptomycetaceae</taxon>
        <taxon>Streptomyces</taxon>
        <taxon>Streptomyces violaceusniger group</taxon>
    </lineage>
</organism>